<feature type="signal peptide" evidence="1">
    <location>
        <begin position="1"/>
        <end position="18"/>
    </location>
</feature>
<keyword evidence="1" id="KW-0732">Signal</keyword>
<accession>A0ABS3YH03</accession>
<reference evidence="3" key="1">
    <citation type="submission" date="2021-03" db="EMBL/GenBank/DDBJ databases">
        <title>Assistant Professor.</title>
        <authorList>
            <person name="Huq M.A."/>
        </authorList>
    </citation>
    <scope>NUCLEOTIDE SEQUENCE [LARGE SCALE GENOMIC DNA]</scope>
    <source>
        <strain evidence="3">MAH-28</strain>
    </source>
</reference>
<evidence type="ECO:0000256" key="1">
    <source>
        <dbReference type="SAM" id="SignalP"/>
    </source>
</evidence>
<keyword evidence="3" id="KW-1185">Reference proteome</keyword>
<name>A0ABS3YH03_9BACT</name>
<dbReference type="PROSITE" id="PS51257">
    <property type="entry name" value="PROKAR_LIPOPROTEIN"/>
    <property type="match status" value="1"/>
</dbReference>
<dbReference type="RefSeq" id="WP_209146852.1">
    <property type="nucleotide sequence ID" value="NZ_JAGHKP010000003.1"/>
</dbReference>
<dbReference type="EMBL" id="JAGHKP010000003">
    <property type="protein sequence ID" value="MBO9153730.1"/>
    <property type="molecule type" value="Genomic_DNA"/>
</dbReference>
<comment type="caution">
    <text evidence="2">The sequence shown here is derived from an EMBL/GenBank/DDBJ whole genome shotgun (WGS) entry which is preliminary data.</text>
</comment>
<gene>
    <name evidence="2" type="ORF">J7I43_16000</name>
</gene>
<sequence length="318" mass="34303">MKKQTLAALFTAVTVFFAACKKNDAPPPANPVQDTRDLLEKIGPQVQSFSFNANELPKTISLKGGVKVTFPAGSLTKNGNAVSGSVTVDAVELLKRSDIVLFGANTNHISGAPLQSDGSFLLDVKANGEKVDQQLKVPIRVEVPAKRDGGTQLWVGADTVQGNQFAWQAPRQGAGQVDVKMEQGKFAFDFGQLGWVNCDIFWSYANPKTTVKISVPNNPGTMASFRAFSGETFVFFIAKNANVVAQLYTPDGANRVKSYDNMMPVGAEGRLIAFSIKDGKYYFVKKDITIATNMEEALTLSETTESAIQAEITALDGF</sequence>
<proteinExistence type="predicted"/>
<feature type="chain" id="PRO_5045875987" evidence="1">
    <location>
        <begin position="19"/>
        <end position="318"/>
    </location>
</feature>
<evidence type="ECO:0000313" key="3">
    <source>
        <dbReference type="Proteomes" id="UP000679126"/>
    </source>
</evidence>
<dbReference type="Proteomes" id="UP000679126">
    <property type="component" value="Unassembled WGS sequence"/>
</dbReference>
<protein>
    <submittedName>
        <fullName evidence="2">Uncharacterized protein</fullName>
    </submittedName>
</protein>
<organism evidence="2 3">
    <name type="scientific">Chitinophaga chungangae</name>
    <dbReference type="NCBI Taxonomy" id="2821488"/>
    <lineage>
        <taxon>Bacteria</taxon>
        <taxon>Pseudomonadati</taxon>
        <taxon>Bacteroidota</taxon>
        <taxon>Chitinophagia</taxon>
        <taxon>Chitinophagales</taxon>
        <taxon>Chitinophagaceae</taxon>
        <taxon>Chitinophaga</taxon>
    </lineage>
</organism>
<evidence type="ECO:0000313" key="2">
    <source>
        <dbReference type="EMBL" id="MBO9153730.1"/>
    </source>
</evidence>